<keyword evidence="3" id="KW-1134">Transmembrane beta strand</keyword>
<evidence type="ECO:0000256" key="2">
    <source>
        <dbReference type="ARBA" id="ARBA00004442"/>
    </source>
</evidence>
<evidence type="ECO:0000256" key="3">
    <source>
        <dbReference type="ARBA" id="ARBA00022452"/>
    </source>
</evidence>
<comment type="subcellular location">
    <subcellularLocation>
        <location evidence="2">Cell outer membrane</location>
    </subcellularLocation>
    <subcellularLocation>
        <location evidence="1">Cell surface</location>
    </subcellularLocation>
</comment>
<evidence type="ECO:0000313" key="10">
    <source>
        <dbReference type="EMBL" id="EHM41958.1"/>
    </source>
</evidence>
<dbReference type="AlphaFoldDB" id="G9Y7W9"/>
<evidence type="ECO:0000256" key="6">
    <source>
        <dbReference type="ARBA" id="ARBA00023136"/>
    </source>
</evidence>
<sequence>MKTVVNKTLLAVVIASSLVSVAANASNADVISAVNALKDAKTDANNFSIASNAYQNLNARDRMVVDAVAEEEGVNGVLQDIRPHVNPANVPAGWKPELTKKSLMNVGKTAPVAVATAPVVHAAAPTNIPVGMDAATYRTAVSAQTDYDKIQNMNLSAVKTTATDALNDAAAAQTAAEQARKLAVTAGASGAFETAERKAADADLQTQIQTTVGNEANERQSADSVITNKLNSVKTEVAANAQNTADAHNAAIQAENLALQAKAIATVVGDEADQNKADIADVDHRLAVAGTMIDTNAQVSALQEKQIQKNINGLKDANTSIAVNTAKAEDAQNTARDAVVMGNANAQSIADNESNIAINKGTAQAALGAARSVSQQTNSRYQSMKVAQTPVVGASGADGQAGKDGADGVTTVITKHEVDTATQKAVASNTKNIDLMRGEVITHSHAAYSQATTDSKAYTNQKFSQLKSTVDDNRKEANAGTALAIAIASQPQVKTGDSFMVSAGAGTFNSESAVSVGASFNAGEHTVLKVGVSADTQSDFGAGVGVGFSY</sequence>
<dbReference type="HOGENOM" id="CLU_494997_0_0_6"/>
<keyword evidence="5 8" id="KW-0732">Signal</keyword>
<keyword evidence="6" id="KW-0472">Membrane</keyword>
<dbReference type="Pfam" id="PF03895">
    <property type="entry name" value="YadA_anchor"/>
    <property type="match status" value="1"/>
</dbReference>
<organism evidence="10 11">
    <name type="scientific">Hafnia alvei ATCC 51873</name>
    <dbReference type="NCBI Taxonomy" id="1002364"/>
    <lineage>
        <taxon>Bacteria</taxon>
        <taxon>Pseudomonadati</taxon>
        <taxon>Pseudomonadota</taxon>
        <taxon>Gammaproteobacteria</taxon>
        <taxon>Enterobacterales</taxon>
        <taxon>Hafniaceae</taxon>
        <taxon>Hafnia</taxon>
    </lineage>
</organism>
<dbReference type="SUPFAM" id="SSF54523">
    <property type="entry name" value="Pili subunits"/>
    <property type="match status" value="1"/>
</dbReference>
<feature type="domain" description="Trimeric autotransporter adhesin YadA-like C-terminal membrane anchor" evidence="9">
    <location>
        <begin position="491"/>
        <end position="549"/>
    </location>
</feature>
<dbReference type="Proteomes" id="UP000005959">
    <property type="component" value="Unassembled WGS sequence"/>
</dbReference>
<evidence type="ECO:0000313" key="11">
    <source>
        <dbReference type="Proteomes" id="UP000005959"/>
    </source>
</evidence>
<dbReference type="RefSeq" id="WP_004093007.1">
    <property type="nucleotide sequence ID" value="NZ_JH417529.1"/>
</dbReference>
<dbReference type="Gene3D" id="3.30.1300.30">
    <property type="entry name" value="GSPII I/J protein-like"/>
    <property type="match status" value="1"/>
</dbReference>
<reference evidence="10 11" key="1">
    <citation type="submission" date="2011-08" db="EMBL/GenBank/DDBJ databases">
        <authorList>
            <person name="Weinstock G."/>
            <person name="Sodergren E."/>
            <person name="Clifton S."/>
            <person name="Fulton L."/>
            <person name="Fulton B."/>
            <person name="Courtney L."/>
            <person name="Fronick C."/>
            <person name="Harrison M."/>
            <person name="Strong C."/>
            <person name="Farmer C."/>
            <person name="Delahaunty K."/>
            <person name="Markovic C."/>
            <person name="Hall O."/>
            <person name="Minx P."/>
            <person name="Tomlinson C."/>
            <person name="Mitreva M."/>
            <person name="Hou S."/>
            <person name="Chen J."/>
            <person name="Wollam A."/>
            <person name="Pepin K.H."/>
            <person name="Johnson M."/>
            <person name="Bhonagiri V."/>
            <person name="Zhang X."/>
            <person name="Suruliraj S."/>
            <person name="Warren W."/>
            <person name="Chinwalla A."/>
            <person name="Mardis E.R."/>
            <person name="Wilson R.K."/>
        </authorList>
    </citation>
    <scope>NUCLEOTIDE SEQUENCE [LARGE SCALE GENOMIC DNA]</scope>
    <source>
        <strain evidence="10 11">ATCC 51873</strain>
    </source>
</reference>
<gene>
    <name evidence="10" type="ORF">HMPREF0454_02635</name>
</gene>
<comment type="caution">
    <text evidence="10">The sequence shown here is derived from an EMBL/GenBank/DDBJ whole genome shotgun (WGS) entry which is preliminary data.</text>
</comment>
<evidence type="ECO:0000256" key="4">
    <source>
        <dbReference type="ARBA" id="ARBA00022692"/>
    </source>
</evidence>
<feature type="signal peptide" evidence="8">
    <location>
        <begin position="1"/>
        <end position="25"/>
    </location>
</feature>
<evidence type="ECO:0000256" key="7">
    <source>
        <dbReference type="ARBA" id="ARBA00023237"/>
    </source>
</evidence>
<dbReference type="GO" id="GO:0009279">
    <property type="term" value="C:cell outer membrane"/>
    <property type="evidence" value="ECO:0007669"/>
    <property type="project" value="UniProtKB-SubCell"/>
</dbReference>
<dbReference type="PATRIC" id="fig|1002364.3.peg.2370"/>
<dbReference type="InterPro" id="IPR045584">
    <property type="entry name" value="Pilin-like"/>
</dbReference>
<name>G9Y7W9_HAFAL</name>
<proteinExistence type="predicted"/>
<protein>
    <submittedName>
        <fullName evidence="10">YadA-like region</fullName>
    </submittedName>
</protein>
<evidence type="ECO:0000259" key="9">
    <source>
        <dbReference type="Pfam" id="PF03895"/>
    </source>
</evidence>
<evidence type="ECO:0000256" key="1">
    <source>
        <dbReference type="ARBA" id="ARBA00004241"/>
    </source>
</evidence>
<dbReference type="GO" id="GO:0009986">
    <property type="term" value="C:cell surface"/>
    <property type="evidence" value="ECO:0007669"/>
    <property type="project" value="UniProtKB-SubCell"/>
</dbReference>
<accession>G9Y7W9</accession>
<evidence type="ECO:0000256" key="8">
    <source>
        <dbReference type="SAM" id="SignalP"/>
    </source>
</evidence>
<dbReference type="EMBL" id="AGCI01000062">
    <property type="protein sequence ID" value="EHM41958.1"/>
    <property type="molecule type" value="Genomic_DNA"/>
</dbReference>
<feature type="chain" id="PRO_5003528946" evidence="8">
    <location>
        <begin position="26"/>
        <end position="550"/>
    </location>
</feature>
<dbReference type="InterPro" id="IPR005594">
    <property type="entry name" value="YadA_C"/>
</dbReference>
<keyword evidence="7" id="KW-0998">Cell outer membrane</keyword>
<keyword evidence="4" id="KW-0812">Transmembrane</keyword>
<evidence type="ECO:0000256" key="5">
    <source>
        <dbReference type="ARBA" id="ARBA00022729"/>
    </source>
</evidence>